<reference evidence="1" key="1">
    <citation type="submission" date="2021-12" db="EMBL/GenBank/DDBJ databases">
        <authorList>
            <person name="King R."/>
        </authorList>
    </citation>
    <scope>NUCLEOTIDE SEQUENCE</scope>
</reference>
<organism evidence="1 2">
    <name type="scientific">Chrysodeixis includens</name>
    <name type="common">Soybean looper</name>
    <name type="synonym">Pseudoplusia includens</name>
    <dbReference type="NCBI Taxonomy" id="689277"/>
    <lineage>
        <taxon>Eukaryota</taxon>
        <taxon>Metazoa</taxon>
        <taxon>Ecdysozoa</taxon>
        <taxon>Arthropoda</taxon>
        <taxon>Hexapoda</taxon>
        <taxon>Insecta</taxon>
        <taxon>Pterygota</taxon>
        <taxon>Neoptera</taxon>
        <taxon>Endopterygota</taxon>
        <taxon>Lepidoptera</taxon>
        <taxon>Glossata</taxon>
        <taxon>Ditrysia</taxon>
        <taxon>Noctuoidea</taxon>
        <taxon>Noctuidae</taxon>
        <taxon>Plusiinae</taxon>
        <taxon>Chrysodeixis</taxon>
    </lineage>
</organism>
<sequence length="106" mass="12592">MSDELSYFAEISLTELYTEHFVYFRVNQILRKHTKHMCNLNAIEWLIEGHVRYNACRIVRTMMSNIDVFREQSKLCFKVTSQFHETQNPLKFPLRTSGKLGDMTNV</sequence>
<name>A0A9P0BKH3_CHRIL</name>
<accession>A0A9P0BKH3</accession>
<proteinExistence type="predicted"/>
<dbReference type="Proteomes" id="UP001154114">
    <property type="component" value="Chromosome 1"/>
</dbReference>
<protein>
    <submittedName>
        <fullName evidence="1">Uncharacterized protein</fullName>
    </submittedName>
</protein>
<evidence type="ECO:0000313" key="1">
    <source>
        <dbReference type="EMBL" id="CAH0577814.1"/>
    </source>
</evidence>
<dbReference type="AlphaFoldDB" id="A0A9P0BKH3"/>
<evidence type="ECO:0000313" key="2">
    <source>
        <dbReference type="Proteomes" id="UP001154114"/>
    </source>
</evidence>
<dbReference type="EMBL" id="LR824004">
    <property type="protein sequence ID" value="CAH0577814.1"/>
    <property type="molecule type" value="Genomic_DNA"/>
</dbReference>
<keyword evidence="2" id="KW-1185">Reference proteome</keyword>
<gene>
    <name evidence="1" type="ORF">CINC_LOCUS196</name>
</gene>